<accession>A0ABV2UM72</accession>
<protein>
    <submittedName>
        <fullName evidence="1">Uncharacterized protein</fullName>
    </submittedName>
</protein>
<name>A0ABV2UM72_9ACTN</name>
<gene>
    <name evidence="1" type="ORF">ABZV61_35015</name>
</gene>
<comment type="caution">
    <text evidence="1">The sequence shown here is derived from an EMBL/GenBank/DDBJ whole genome shotgun (WGS) entry which is preliminary data.</text>
</comment>
<evidence type="ECO:0000313" key="1">
    <source>
        <dbReference type="EMBL" id="MET8437878.1"/>
    </source>
</evidence>
<organism evidence="1 2">
    <name type="scientific">Streptomyces sp. 900116325</name>
    <dbReference type="NCBI Taxonomy" id="3154295"/>
    <lineage>
        <taxon>Bacteria</taxon>
        <taxon>Bacillati</taxon>
        <taxon>Actinomycetota</taxon>
        <taxon>Actinomycetes</taxon>
        <taxon>Kitasatosporales</taxon>
        <taxon>Streptomycetaceae</taxon>
        <taxon>Streptomyces</taxon>
    </lineage>
</organism>
<sequence>MAHITASPLSPDTPLGVLADEVLGRSGTDTPGGNRALLLRIQEFIDRHLADPT</sequence>
<keyword evidence="2" id="KW-1185">Reference proteome</keyword>
<evidence type="ECO:0000313" key="2">
    <source>
        <dbReference type="Proteomes" id="UP001550044"/>
    </source>
</evidence>
<dbReference type="RefSeq" id="WP_356670865.1">
    <property type="nucleotide sequence ID" value="NZ_JBEXEF010000031.1"/>
</dbReference>
<dbReference type="Proteomes" id="UP001550044">
    <property type="component" value="Unassembled WGS sequence"/>
</dbReference>
<proteinExistence type="predicted"/>
<reference evidence="1 2" key="1">
    <citation type="submission" date="2024-06" db="EMBL/GenBank/DDBJ databases">
        <title>The Natural Products Discovery Center: Release of the First 8490 Sequenced Strains for Exploring Actinobacteria Biosynthetic Diversity.</title>
        <authorList>
            <person name="Kalkreuter E."/>
            <person name="Kautsar S.A."/>
            <person name="Yang D."/>
            <person name="Bader C.D."/>
            <person name="Teijaro C.N."/>
            <person name="Fluegel L."/>
            <person name="Davis C.M."/>
            <person name="Simpson J.R."/>
            <person name="Lauterbach L."/>
            <person name="Steele A.D."/>
            <person name="Gui C."/>
            <person name="Meng S."/>
            <person name="Li G."/>
            <person name="Viehrig K."/>
            <person name="Ye F."/>
            <person name="Su P."/>
            <person name="Kiefer A.F."/>
            <person name="Nichols A."/>
            <person name="Cepeda A.J."/>
            <person name="Yan W."/>
            <person name="Fan B."/>
            <person name="Jiang Y."/>
            <person name="Adhikari A."/>
            <person name="Zheng C.-J."/>
            <person name="Schuster L."/>
            <person name="Cowan T.M."/>
            <person name="Smanski M.J."/>
            <person name="Chevrette M.G."/>
            <person name="De Carvalho L.P.S."/>
            <person name="Shen B."/>
        </authorList>
    </citation>
    <scope>NUCLEOTIDE SEQUENCE [LARGE SCALE GENOMIC DNA]</scope>
    <source>
        <strain evidence="1 2">NPDC005137</strain>
    </source>
</reference>
<dbReference type="EMBL" id="JBEXIP010000045">
    <property type="protein sequence ID" value="MET8437878.1"/>
    <property type="molecule type" value="Genomic_DNA"/>
</dbReference>